<protein>
    <submittedName>
        <fullName evidence="7">ABC transporter permease</fullName>
    </submittedName>
</protein>
<feature type="transmembrane region" description="Helical" evidence="6">
    <location>
        <begin position="39"/>
        <end position="61"/>
    </location>
</feature>
<evidence type="ECO:0000256" key="1">
    <source>
        <dbReference type="ARBA" id="ARBA00004651"/>
    </source>
</evidence>
<dbReference type="CDD" id="cd06580">
    <property type="entry name" value="TM_PBP1_transp_TpRbsC_like"/>
    <property type="match status" value="1"/>
</dbReference>
<feature type="transmembrane region" description="Helical" evidence="6">
    <location>
        <begin position="143"/>
        <end position="161"/>
    </location>
</feature>
<dbReference type="EMBL" id="JAATLM010000001">
    <property type="protein sequence ID" value="NIZ69253.1"/>
    <property type="molecule type" value="Genomic_DNA"/>
</dbReference>
<feature type="transmembrane region" description="Helical" evidence="6">
    <location>
        <begin position="12"/>
        <end position="32"/>
    </location>
</feature>
<evidence type="ECO:0000313" key="7">
    <source>
        <dbReference type="EMBL" id="NIZ69253.1"/>
    </source>
</evidence>
<accession>A0A968GFU4</accession>
<dbReference type="PANTHER" id="PTHR43370:SF1">
    <property type="entry name" value="GUANOSINE ABC TRANSPORTER PERMEASE PROTEIN NUPQ"/>
    <property type="match status" value="1"/>
</dbReference>
<dbReference type="RefSeq" id="WP_167695347.1">
    <property type="nucleotide sequence ID" value="NZ_CP118181.1"/>
</dbReference>
<dbReference type="Gene3D" id="1.10.3470.10">
    <property type="entry name" value="ABC transporter involved in vitamin B12 uptake, BtuC"/>
    <property type="match status" value="1"/>
</dbReference>
<dbReference type="Pfam" id="PF02653">
    <property type="entry name" value="BPD_transp_2"/>
    <property type="match status" value="1"/>
</dbReference>
<keyword evidence="2" id="KW-1003">Cell membrane</keyword>
<dbReference type="InterPro" id="IPR037294">
    <property type="entry name" value="ABC_BtuC-like"/>
</dbReference>
<organism evidence="7 8">
    <name type="scientific">Entomospira culicis</name>
    <dbReference type="NCBI Taxonomy" id="2719989"/>
    <lineage>
        <taxon>Bacteria</taxon>
        <taxon>Pseudomonadati</taxon>
        <taxon>Spirochaetota</taxon>
        <taxon>Spirochaetia</taxon>
        <taxon>Spirochaetales</taxon>
        <taxon>Spirochaetaceae</taxon>
        <taxon>Entomospira</taxon>
    </lineage>
</organism>
<feature type="transmembrane region" description="Helical" evidence="6">
    <location>
        <begin position="106"/>
        <end position="123"/>
    </location>
</feature>
<dbReference type="Proteomes" id="UP000778951">
    <property type="component" value="Unassembled WGS sequence"/>
</dbReference>
<keyword evidence="8" id="KW-1185">Reference proteome</keyword>
<evidence type="ECO:0000313" key="8">
    <source>
        <dbReference type="Proteomes" id="UP000778951"/>
    </source>
</evidence>
<keyword evidence="5 6" id="KW-0472">Membrane</keyword>
<reference evidence="7" key="1">
    <citation type="submission" date="2020-03" db="EMBL/GenBank/DDBJ databases">
        <title>Spirochaetal bacteria isolated from arthropods constitute a novel genus Entomospira genus novum within the order Spirochaetales.</title>
        <authorList>
            <person name="Grana-Miraglia L."/>
            <person name="Sikutova S."/>
            <person name="Fingerle V."/>
            <person name="Sing A."/>
            <person name="Castillo-Ramirez S."/>
            <person name="Margos G."/>
            <person name="Rudolf I."/>
        </authorList>
    </citation>
    <scope>NUCLEOTIDE SEQUENCE</scope>
    <source>
        <strain evidence="7">BR149</strain>
    </source>
</reference>
<feature type="transmembrane region" description="Helical" evidence="6">
    <location>
        <begin position="271"/>
        <end position="290"/>
    </location>
</feature>
<evidence type="ECO:0000256" key="2">
    <source>
        <dbReference type="ARBA" id="ARBA00022475"/>
    </source>
</evidence>
<dbReference type="AlphaFoldDB" id="A0A968GFU4"/>
<sequence length="298" mass="31365">MNIFDISFWQTFLPSMLMISAPIILTALGGLINEKSGIVNIGLEGLMGFGAFTAAAIHVTLEPQLSNGLSVSVALLGAALIGMLFSLIHAFATISLKGNQIISGTGLNFLSSGLTIFLAQLIFNQERTNPFKSGMSGLTSYKIYPSAFIALAVMVGVWYLLNKRVFGLRLRACGENPQAASGAGVNVKRMQYIGVVAGGALAGIGGATLVLTQTIQYTGSLINGTGFIALAAIGFGRWTVGGVSLASILFGSAMTYALMSSSNSGVIPREFFLALPYIVTVISLVLFDYWKIKRLGLS</sequence>
<dbReference type="GO" id="GO:0022857">
    <property type="term" value="F:transmembrane transporter activity"/>
    <property type="evidence" value="ECO:0007669"/>
    <property type="project" value="InterPro"/>
</dbReference>
<comment type="caution">
    <text evidence="7">The sequence shown here is derived from an EMBL/GenBank/DDBJ whole genome shotgun (WGS) entry which is preliminary data.</text>
</comment>
<dbReference type="InterPro" id="IPR001851">
    <property type="entry name" value="ABC_transp_permease"/>
</dbReference>
<evidence type="ECO:0000256" key="5">
    <source>
        <dbReference type="ARBA" id="ARBA00023136"/>
    </source>
</evidence>
<keyword evidence="3 6" id="KW-0812">Transmembrane</keyword>
<feature type="transmembrane region" description="Helical" evidence="6">
    <location>
        <begin position="73"/>
        <end position="94"/>
    </location>
</feature>
<evidence type="ECO:0000256" key="4">
    <source>
        <dbReference type="ARBA" id="ARBA00022989"/>
    </source>
</evidence>
<proteinExistence type="predicted"/>
<evidence type="ECO:0000256" key="6">
    <source>
        <dbReference type="SAM" id="Phobius"/>
    </source>
</evidence>
<dbReference type="GO" id="GO:0005886">
    <property type="term" value="C:plasma membrane"/>
    <property type="evidence" value="ECO:0007669"/>
    <property type="project" value="UniProtKB-SubCell"/>
</dbReference>
<comment type="subcellular location">
    <subcellularLocation>
        <location evidence="1">Cell membrane</location>
        <topology evidence="1">Multi-pass membrane protein</topology>
    </subcellularLocation>
</comment>
<keyword evidence="4 6" id="KW-1133">Transmembrane helix</keyword>
<name>A0A968GFU4_9SPIO</name>
<gene>
    <name evidence="7" type="ORF">HCT48_03365</name>
</gene>
<dbReference type="PANTHER" id="PTHR43370">
    <property type="entry name" value="SUGAR ABC TRANSPORTER INTEGRAL MEMBRANE PROTEIN-RELATED"/>
    <property type="match status" value="1"/>
</dbReference>
<feature type="transmembrane region" description="Helical" evidence="6">
    <location>
        <begin position="192"/>
        <end position="211"/>
    </location>
</feature>
<evidence type="ECO:0000256" key="3">
    <source>
        <dbReference type="ARBA" id="ARBA00022692"/>
    </source>
</evidence>